<gene>
    <name evidence="3" type="ORF">C7381_1068</name>
</gene>
<dbReference type="Pfam" id="PF01541">
    <property type="entry name" value="GIY-YIG"/>
    <property type="match status" value="1"/>
</dbReference>
<comment type="caution">
    <text evidence="3">The sequence shown here is derived from an EMBL/GenBank/DDBJ whole genome shotgun (WGS) entry which is preliminary data.</text>
</comment>
<dbReference type="GO" id="GO:0004519">
    <property type="term" value="F:endonuclease activity"/>
    <property type="evidence" value="ECO:0007669"/>
    <property type="project" value="UniProtKB-KW"/>
</dbReference>
<keyword evidence="3" id="KW-0540">Nuclease</keyword>
<protein>
    <submittedName>
        <fullName evidence="3">Putative endonuclease</fullName>
    </submittedName>
</protein>
<organism evidence="3 4">
    <name type="scientific">Ezakiella coagulans</name>
    <dbReference type="NCBI Taxonomy" id="46507"/>
    <lineage>
        <taxon>Bacteria</taxon>
        <taxon>Bacillati</taxon>
        <taxon>Bacillota</taxon>
        <taxon>Tissierellia</taxon>
        <taxon>Ezakiella</taxon>
    </lineage>
</organism>
<dbReference type="RefSeq" id="WP_116480216.1">
    <property type="nucleotide sequence ID" value="NZ_CP096650.1"/>
</dbReference>
<keyword evidence="3" id="KW-0378">Hydrolase</keyword>
<evidence type="ECO:0000259" key="2">
    <source>
        <dbReference type="PROSITE" id="PS50164"/>
    </source>
</evidence>
<evidence type="ECO:0000313" key="3">
    <source>
        <dbReference type="EMBL" id="PVY94136.1"/>
    </source>
</evidence>
<dbReference type="CDD" id="cd10456">
    <property type="entry name" value="GIY-YIG_UPF0213"/>
    <property type="match status" value="1"/>
</dbReference>
<sequence>MTIDNNDSKDFKVYILKCADDTLYCGMTNDLEKRIKTHNEKNGAKYTRGRTPVKLVYFETGYTMSEALKREAAIKKLTKAKKLKLINDFDIEKER</sequence>
<dbReference type="AlphaFoldDB" id="A0A2U1E2F6"/>
<dbReference type="EMBL" id="QEKV01000006">
    <property type="protein sequence ID" value="PVY94136.1"/>
    <property type="molecule type" value="Genomic_DNA"/>
</dbReference>
<dbReference type="PROSITE" id="PS50164">
    <property type="entry name" value="GIY_YIG"/>
    <property type="match status" value="1"/>
</dbReference>
<dbReference type="InterPro" id="IPR035901">
    <property type="entry name" value="GIY-YIG_endonuc_sf"/>
</dbReference>
<comment type="similarity">
    <text evidence="1">Belongs to the UPF0213 family.</text>
</comment>
<keyword evidence="3" id="KW-0255">Endonuclease</keyword>
<accession>A0A2U1E2F6</accession>
<dbReference type="Gene3D" id="3.40.1440.10">
    <property type="entry name" value="GIY-YIG endonuclease"/>
    <property type="match status" value="1"/>
</dbReference>
<name>A0A2U1E2F6_9FIRM</name>
<dbReference type="PANTHER" id="PTHR34477">
    <property type="entry name" value="UPF0213 PROTEIN YHBQ"/>
    <property type="match status" value="1"/>
</dbReference>
<dbReference type="PANTHER" id="PTHR34477:SF1">
    <property type="entry name" value="UPF0213 PROTEIN YHBQ"/>
    <property type="match status" value="1"/>
</dbReference>
<proteinExistence type="inferred from homology"/>
<dbReference type="SUPFAM" id="SSF82771">
    <property type="entry name" value="GIY-YIG endonuclease"/>
    <property type="match status" value="1"/>
</dbReference>
<dbReference type="SMART" id="SM00465">
    <property type="entry name" value="GIYc"/>
    <property type="match status" value="1"/>
</dbReference>
<dbReference type="InterPro" id="IPR050190">
    <property type="entry name" value="UPF0213_domain"/>
</dbReference>
<keyword evidence="4" id="KW-1185">Reference proteome</keyword>
<dbReference type="InterPro" id="IPR000305">
    <property type="entry name" value="GIY-YIG_endonuc"/>
</dbReference>
<dbReference type="Proteomes" id="UP000245793">
    <property type="component" value="Unassembled WGS sequence"/>
</dbReference>
<evidence type="ECO:0000313" key="4">
    <source>
        <dbReference type="Proteomes" id="UP000245793"/>
    </source>
</evidence>
<evidence type="ECO:0000256" key="1">
    <source>
        <dbReference type="ARBA" id="ARBA00007435"/>
    </source>
</evidence>
<reference evidence="3 4" key="1">
    <citation type="submission" date="2018-04" db="EMBL/GenBank/DDBJ databases">
        <title>Genomic Encyclopedia of Type Strains, Phase IV (KMG-IV): sequencing the most valuable type-strain genomes for metagenomic binning, comparative biology and taxonomic classification.</title>
        <authorList>
            <person name="Goeker M."/>
        </authorList>
    </citation>
    <scope>NUCLEOTIDE SEQUENCE [LARGE SCALE GENOMIC DNA]</scope>
    <source>
        <strain evidence="3 4">DSM 20705</strain>
    </source>
</reference>
<feature type="domain" description="GIY-YIG" evidence="2">
    <location>
        <begin position="9"/>
        <end position="84"/>
    </location>
</feature>